<protein>
    <submittedName>
        <fullName evidence="2">Uncharacterized protein</fullName>
    </submittedName>
</protein>
<dbReference type="Proteomes" id="UP000029121">
    <property type="component" value="Unassembled WGS sequence"/>
</dbReference>
<reference evidence="3" key="1">
    <citation type="journal article" date="2013" name="Nat. Genet.">
        <title>The Capsella rubella genome and the genomic consequences of rapid mating system evolution.</title>
        <authorList>
            <person name="Slotte T."/>
            <person name="Hazzouri K.M."/>
            <person name="Agren J.A."/>
            <person name="Koenig D."/>
            <person name="Maumus F."/>
            <person name="Guo Y.L."/>
            <person name="Steige K."/>
            <person name="Platts A.E."/>
            <person name="Escobar J.S."/>
            <person name="Newman L.K."/>
            <person name="Wang W."/>
            <person name="Mandakova T."/>
            <person name="Vello E."/>
            <person name="Smith L.M."/>
            <person name="Henz S.R."/>
            <person name="Steffen J."/>
            <person name="Takuno S."/>
            <person name="Brandvain Y."/>
            <person name="Coop G."/>
            <person name="Andolfatto P."/>
            <person name="Hu T.T."/>
            <person name="Blanchette M."/>
            <person name="Clark R.M."/>
            <person name="Quesneville H."/>
            <person name="Nordborg M."/>
            <person name="Gaut B.S."/>
            <person name="Lysak M.A."/>
            <person name="Jenkins J."/>
            <person name="Grimwood J."/>
            <person name="Chapman J."/>
            <person name="Prochnik S."/>
            <person name="Shu S."/>
            <person name="Rokhsar D."/>
            <person name="Schmutz J."/>
            <person name="Weigel D."/>
            <person name="Wright S.I."/>
        </authorList>
    </citation>
    <scope>NUCLEOTIDE SEQUENCE [LARGE SCALE GENOMIC DNA]</scope>
    <source>
        <strain evidence="3">cv. Monte Gargano</strain>
    </source>
</reference>
<keyword evidence="3" id="KW-1185">Reference proteome</keyword>
<dbReference type="EMBL" id="KB870805">
    <property type="protein sequence ID" value="EOA37793.1"/>
    <property type="molecule type" value="Genomic_DNA"/>
</dbReference>
<keyword evidence="1" id="KW-0472">Membrane</keyword>
<keyword evidence="1" id="KW-0812">Transmembrane</keyword>
<evidence type="ECO:0000313" key="2">
    <source>
        <dbReference type="EMBL" id="EOA37793.1"/>
    </source>
</evidence>
<feature type="transmembrane region" description="Helical" evidence="1">
    <location>
        <begin position="43"/>
        <end position="62"/>
    </location>
</feature>
<organism evidence="2 3">
    <name type="scientific">Capsella rubella</name>
    <dbReference type="NCBI Taxonomy" id="81985"/>
    <lineage>
        <taxon>Eukaryota</taxon>
        <taxon>Viridiplantae</taxon>
        <taxon>Streptophyta</taxon>
        <taxon>Embryophyta</taxon>
        <taxon>Tracheophyta</taxon>
        <taxon>Spermatophyta</taxon>
        <taxon>Magnoliopsida</taxon>
        <taxon>eudicotyledons</taxon>
        <taxon>Gunneridae</taxon>
        <taxon>Pentapetalae</taxon>
        <taxon>rosids</taxon>
        <taxon>malvids</taxon>
        <taxon>Brassicales</taxon>
        <taxon>Brassicaceae</taxon>
        <taxon>Camelineae</taxon>
        <taxon>Capsella</taxon>
    </lineage>
</organism>
<proteinExistence type="predicted"/>
<sequence>MSRNVKTNKAASTQRFTGCSVAVAAAGHASVVAVFDFYVSSRLLIILFMCPSHLLFNIYLVLQIKCKELVSLVIRLNILMNYT</sequence>
<evidence type="ECO:0000313" key="3">
    <source>
        <dbReference type="Proteomes" id="UP000029121"/>
    </source>
</evidence>
<accession>R0IL87</accession>
<dbReference type="AlphaFoldDB" id="R0IL87"/>
<gene>
    <name evidence="2" type="ORF">CARUB_v10012684mg</name>
</gene>
<evidence type="ECO:0000256" key="1">
    <source>
        <dbReference type="SAM" id="Phobius"/>
    </source>
</evidence>
<name>R0IL87_9BRAS</name>
<keyword evidence="1" id="KW-1133">Transmembrane helix</keyword>
<dbReference type="STRING" id="81985.R0IL87"/>